<dbReference type="PANTHER" id="PTHR30093:SF2">
    <property type="entry name" value="TYPE II SECRETION SYSTEM PROTEIN H"/>
    <property type="match status" value="1"/>
</dbReference>
<dbReference type="EMBL" id="CP042913">
    <property type="protein sequence ID" value="QEG37394.1"/>
    <property type="molecule type" value="Genomic_DNA"/>
</dbReference>
<dbReference type="KEGG" id="bgok:Pr1d_47370"/>
<reference evidence="3 4" key="1">
    <citation type="submission" date="2019-08" db="EMBL/GenBank/DDBJ databases">
        <title>Deep-cultivation of Planctomycetes and their phenomic and genomic characterization uncovers novel biology.</title>
        <authorList>
            <person name="Wiegand S."/>
            <person name="Jogler M."/>
            <person name="Boedeker C."/>
            <person name="Pinto D."/>
            <person name="Vollmers J."/>
            <person name="Rivas-Marin E."/>
            <person name="Kohn T."/>
            <person name="Peeters S.H."/>
            <person name="Heuer A."/>
            <person name="Rast P."/>
            <person name="Oberbeckmann S."/>
            <person name="Bunk B."/>
            <person name="Jeske O."/>
            <person name="Meyerdierks A."/>
            <person name="Storesund J.E."/>
            <person name="Kallscheuer N."/>
            <person name="Luecker S."/>
            <person name="Lage O.M."/>
            <person name="Pohl T."/>
            <person name="Merkel B.J."/>
            <person name="Hornburger P."/>
            <person name="Mueller R.-W."/>
            <person name="Bruemmer F."/>
            <person name="Labrenz M."/>
            <person name="Spormann A.M."/>
            <person name="Op den Camp H."/>
            <person name="Overmann J."/>
            <person name="Amann R."/>
            <person name="Jetten M.S.M."/>
            <person name="Mascher T."/>
            <person name="Medema M.H."/>
            <person name="Devos D.P."/>
            <person name="Kaster A.-K."/>
            <person name="Ovreas L."/>
            <person name="Rohde M."/>
            <person name="Galperin M.Y."/>
            <person name="Jogler C."/>
        </authorList>
    </citation>
    <scope>NUCLEOTIDE SEQUENCE [LARGE SCALE GENOMIC DNA]</scope>
    <source>
        <strain evidence="3 4">Pr1d</strain>
    </source>
</reference>
<sequence>MRKRQTAWSQTARTDHGRRVGFTLVELLVVIAIIGVLVALLLPAVQAARESARRIQCSNHLKQMGLAVHNYHGAKEGIPPGHINGQGGVCWPVLIMPYMELSTLVDSLDLTVSYYCQPPEAVQLQIPGYYCPSRPREVTLSHTLSLRYGCRQREGGALNDYAINGGSGERYPWFDVDDGLGSGVGYRPDFQSGQFSDGGNVFKNWQHLLGFKHVTDGLTQTLLIGEKFVHPDFQGDAAKGDGTFWNSDLHSPTVRVGGENYWLSSSDLDDTVLDDPIHMPFGGPHPGICQFVMCDGSVQAISSTINTTVLGYLADRADGQVLPEAAF</sequence>
<evidence type="ECO:0000256" key="1">
    <source>
        <dbReference type="SAM" id="Phobius"/>
    </source>
</evidence>
<dbReference type="SUPFAM" id="SSF54523">
    <property type="entry name" value="Pili subunits"/>
    <property type="match status" value="1"/>
</dbReference>
<protein>
    <recommendedName>
        <fullName evidence="2">DUF1559 domain-containing protein</fullName>
    </recommendedName>
</protein>
<dbReference type="AlphaFoldDB" id="A0A5B9QEL2"/>
<keyword evidence="1" id="KW-1133">Transmembrane helix</keyword>
<proteinExistence type="predicted"/>
<organism evidence="3 4">
    <name type="scientific">Bythopirellula goksoeyrii</name>
    <dbReference type="NCBI Taxonomy" id="1400387"/>
    <lineage>
        <taxon>Bacteria</taxon>
        <taxon>Pseudomonadati</taxon>
        <taxon>Planctomycetota</taxon>
        <taxon>Planctomycetia</taxon>
        <taxon>Pirellulales</taxon>
        <taxon>Lacipirellulaceae</taxon>
        <taxon>Bythopirellula</taxon>
    </lineage>
</organism>
<feature type="domain" description="DUF1559" evidence="2">
    <location>
        <begin position="46"/>
        <end position="306"/>
    </location>
</feature>
<dbReference type="Gene3D" id="3.30.700.10">
    <property type="entry name" value="Glycoprotein, Type 4 Pilin"/>
    <property type="match status" value="1"/>
</dbReference>
<name>A0A5B9QEL2_9BACT</name>
<dbReference type="InterPro" id="IPR045584">
    <property type="entry name" value="Pilin-like"/>
</dbReference>
<evidence type="ECO:0000313" key="3">
    <source>
        <dbReference type="EMBL" id="QEG37394.1"/>
    </source>
</evidence>
<evidence type="ECO:0000313" key="4">
    <source>
        <dbReference type="Proteomes" id="UP000323917"/>
    </source>
</evidence>
<keyword evidence="1" id="KW-0812">Transmembrane</keyword>
<dbReference type="NCBIfam" id="TIGR02532">
    <property type="entry name" value="IV_pilin_GFxxxE"/>
    <property type="match status" value="1"/>
</dbReference>
<gene>
    <name evidence="3" type="ORF">Pr1d_47370</name>
</gene>
<dbReference type="Pfam" id="PF07596">
    <property type="entry name" value="SBP_bac_10"/>
    <property type="match status" value="1"/>
</dbReference>
<dbReference type="OrthoDB" id="255848at2"/>
<dbReference type="NCBIfam" id="TIGR04294">
    <property type="entry name" value="pre_pil_HX9DG"/>
    <property type="match status" value="1"/>
</dbReference>
<dbReference type="RefSeq" id="WP_148075640.1">
    <property type="nucleotide sequence ID" value="NZ_CP042913.1"/>
</dbReference>
<dbReference type="InterPro" id="IPR027558">
    <property type="entry name" value="Pre_pil_HX9DG_C"/>
</dbReference>
<feature type="transmembrane region" description="Helical" evidence="1">
    <location>
        <begin position="20"/>
        <end position="45"/>
    </location>
</feature>
<keyword evidence="4" id="KW-1185">Reference proteome</keyword>
<keyword evidence="1" id="KW-0472">Membrane</keyword>
<dbReference type="InterPro" id="IPR012902">
    <property type="entry name" value="N_methyl_site"/>
</dbReference>
<dbReference type="InterPro" id="IPR011453">
    <property type="entry name" value="DUF1559"/>
</dbReference>
<dbReference type="PANTHER" id="PTHR30093">
    <property type="entry name" value="GENERAL SECRETION PATHWAY PROTEIN G"/>
    <property type="match status" value="1"/>
</dbReference>
<accession>A0A5B9QEL2</accession>
<evidence type="ECO:0000259" key="2">
    <source>
        <dbReference type="Pfam" id="PF07596"/>
    </source>
</evidence>
<dbReference type="Proteomes" id="UP000323917">
    <property type="component" value="Chromosome"/>
</dbReference>